<dbReference type="Pfam" id="PF08880">
    <property type="entry name" value="QLQ"/>
    <property type="match status" value="1"/>
</dbReference>
<dbReference type="GO" id="GO:0005524">
    <property type="term" value="F:ATP binding"/>
    <property type="evidence" value="ECO:0007669"/>
    <property type="project" value="UniProtKB-UniRule"/>
</dbReference>
<protein>
    <recommendedName>
        <fullName evidence="3">Growth-regulating factor</fullName>
    </recommendedName>
</protein>
<comment type="domain">
    <text evidence="3">The QLQ domain and WRC domain may be involved in protein-protein interaction and DNA-binding, respectively.</text>
</comment>
<dbReference type="GO" id="GO:0006355">
    <property type="term" value="P:regulation of DNA-templated transcription"/>
    <property type="evidence" value="ECO:0007669"/>
    <property type="project" value="InterPro"/>
</dbReference>
<dbReference type="AlphaFoldDB" id="A0A7C9D0J2"/>
<dbReference type="EMBL" id="GISG01058951">
    <property type="protein sequence ID" value="MBA4626848.1"/>
    <property type="molecule type" value="Transcribed_RNA"/>
</dbReference>
<keyword evidence="2 3" id="KW-0539">Nucleus</keyword>
<comment type="subcellular location">
    <subcellularLocation>
        <location evidence="1 3">Nucleus</location>
    </subcellularLocation>
</comment>
<dbReference type="PROSITE" id="PS51666">
    <property type="entry name" value="QLQ"/>
    <property type="match status" value="1"/>
</dbReference>
<proteinExistence type="inferred from homology"/>
<name>A0A7C9D0J2_OPUST</name>
<sequence length="137" mass="14805">MLSFSSLATPEFSFLTGKEMGLIEGKSAQSISLSYYQQSAYPKCSAGFESGNLNGGIHGSLTGIKGTFTPAQWIELENQAMVYRYISANVPVPAHLLIPIRKSLSSAGFPGFSVGSYPTHSCMYTCLLVFLCVLIYL</sequence>
<evidence type="ECO:0000256" key="3">
    <source>
        <dbReference type="RuleBase" id="RU367127"/>
    </source>
</evidence>
<dbReference type="GO" id="GO:0005634">
    <property type="term" value="C:nucleus"/>
    <property type="evidence" value="ECO:0007669"/>
    <property type="project" value="UniProtKB-SubCell"/>
</dbReference>
<dbReference type="InterPro" id="IPR031137">
    <property type="entry name" value="GRF"/>
</dbReference>
<evidence type="ECO:0000256" key="2">
    <source>
        <dbReference type="ARBA" id="ARBA00023242"/>
    </source>
</evidence>
<organism evidence="6">
    <name type="scientific">Opuntia streptacantha</name>
    <name type="common">Prickly pear cactus</name>
    <name type="synonym">Opuntia cardona</name>
    <dbReference type="NCBI Taxonomy" id="393608"/>
    <lineage>
        <taxon>Eukaryota</taxon>
        <taxon>Viridiplantae</taxon>
        <taxon>Streptophyta</taxon>
        <taxon>Embryophyta</taxon>
        <taxon>Tracheophyta</taxon>
        <taxon>Spermatophyta</taxon>
        <taxon>Magnoliopsida</taxon>
        <taxon>eudicotyledons</taxon>
        <taxon>Gunneridae</taxon>
        <taxon>Pentapetalae</taxon>
        <taxon>Caryophyllales</taxon>
        <taxon>Cactineae</taxon>
        <taxon>Cactaceae</taxon>
        <taxon>Opuntioideae</taxon>
        <taxon>Opuntia</taxon>
    </lineage>
</organism>
<comment type="similarity">
    <text evidence="3">Belongs to the GRF family.</text>
</comment>
<keyword evidence="4" id="KW-0812">Transmembrane</keyword>
<keyword evidence="3" id="KW-0010">Activator</keyword>
<keyword evidence="4" id="KW-1133">Transmembrane helix</keyword>
<accession>A0A7C9D0J2</accession>
<evidence type="ECO:0000256" key="1">
    <source>
        <dbReference type="ARBA" id="ARBA00004123"/>
    </source>
</evidence>
<evidence type="ECO:0000256" key="4">
    <source>
        <dbReference type="SAM" id="Phobius"/>
    </source>
</evidence>
<dbReference type="InterPro" id="IPR014978">
    <property type="entry name" value="Gln-Leu-Gln_QLQ"/>
</dbReference>
<keyword evidence="3" id="KW-0804">Transcription</keyword>
<dbReference type="PANTHER" id="PTHR31602">
    <property type="entry name" value="GROWTH-REGULATING FACTOR 5"/>
    <property type="match status" value="1"/>
</dbReference>
<reference evidence="6" key="2">
    <citation type="submission" date="2020-07" db="EMBL/GenBank/DDBJ databases">
        <authorList>
            <person name="Vera ALvarez R."/>
            <person name="Arias-Moreno D.M."/>
            <person name="Jimenez-Jacinto V."/>
            <person name="Jimenez-Bremont J.F."/>
            <person name="Swaminathan K."/>
            <person name="Moose S.P."/>
            <person name="Guerrero-Gonzalez M.L."/>
            <person name="Marino-Ramirez L."/>
            <person name="Landsman D."/>
            <person name="Rodriguez-Kessler M."/>
            <person name="Delgado-Sanchez P."/>
        </authorList>
    </citation>
    <scope>NUCLEOTIDE SEQUENCE</scope>
    <source>
        <tissue evidence="6">Cladode</tissue>
    </source>
</reference>
<reference evidence="6" key="1">
    <citation type="journal article" date="2013" name="J. Plant Res.">
        <title>Effect of fungi and light on seed germination of three Opuntia species from semiarid lands of central Mexico.</title>
        <authorList>
            <person name="Delgado-Sanchez P."/>
            <person name="Jimenez-Bremont J.F."/>
            <person name="Guerrero-Gonzalez Mde L."/>
            <person name="Flores J."/>
        </authorList>
    </citation>
    <scope>NUCLEOTIDE SEQUENCE</scope>
    <source>
        <tissue evidence="6">Cladode</tissue>
    </source>
</reference>
<feature type="transmembrane region" description="Helical" evidence="4">
    <location>
        <begin position="117"/>
        <end position="136"/>
    </location>
</feature>
<dbReference type="SMART" id="SM00951">
    <property type="entry name" value="QLQ"/>
    <property type="match status" value="1"/>
</dbReference>
<dbReference type="GO" id="GO:0006351">
    <property type="term" value="P:DNA-templated transcription"/>
    <property type="evidence" value="ECO:0007669"/>
    <property type="project" value="UniProtKB-UniRule"/>
</dbReference>
<dbReference type="GO" id="GO:0048731">
    <property type="term" value="P:system development"/>
    <property type="evidence" value="ECO:0007669"/>
    <property type="project" value="UniProtKB-ARBA"/>
</dbReference>
<keyword evidence="3" id="KW-0805">Transcription regulation</keyword>
<dbReference type="PANTHER" id="PTHR31602:SF42">
    <property type="entry name" value="GROWTH-REGULATING FACTOR 2"/>
    <property type="match status" value="1"/>
</dbReference>
<feature type="domain" description="QLQ" evidence="5">
    <location>
        <begin position="67"/>
        <end position="102"/>
    </location>
</feature>
<keyword evidence="4" id="KW-0472">Membrane</keyword>
<evidence type="ECO:0000259" key="5">
    <source>
        <dbReference type="PROSITE" id="PS51666"/>
    </source>
</evidence>
<evidence type="ECO:0000313" key="6">
    <source>
        <dbReference type="EMBL" id="MBA4626848.1"/>
    </source>
</evidence>
<comment type="function">
    <text evidence="3">Transcription activator.</text>
</comment>